<dbReference type="Proteomes" id="UP000237271">
    <property type="component" value="Unassembled WGS sequence"/>
</dbReference>
<feature type="compositionally biased region" description="Basic residues" evidence="2">
    <location>
        <begin position="298"/>
        <end position="308"/>
    </location>
</feature>
<feature type="region of interest" description="Disordered" evidence="2">
    <location>
        <begin position="1"/>
        <end position="43"/>
    </location>
</feature>
<feature type="coiled-coil region" evidence="1">
    <location>
        <begin position="384"/>
        <end position="482"/>
    </location>
</feature>
<feature type="coiled-coil region" evidence="1">
    <location>
        <begin position="324"/>
        <end position="358"/>
    </location>
</feature>
<feature type="coiled-coil region" evidence="1">
    <location>
        <begin position="227"/>
        <end position="272"/>
    </location>
</feature>
<feature type="region of interest" description="Disordered" evidence="2">
    <location>
        <begin position="291"/>
        <end position="315"/>
    </location>
</feature>
<dbReference type="OrthoDB" id="168136at2759"/>
<evidence type="ECO:0000256" key="2">
    <source>
        <dbReference type="SAM" id="MobiDB-lite"/>
    </source>
</evidence>
<gene>
    <name evidence="3" type="ORF">PHPALM_9832</name>
</gene>
<dbReference type="AlphaFoldDB" id="A0A2P4Y6A7"/>
<keyword evidence="4" id="KW-1185">Reference proteome</keyword>
<evidence type="ECO:0000313" key="3">
    <source>
        <dbReference type="EMBL" id="POM73327.1"/>
    </source>
</evidence>
<evidence type="ECO:0000256" key="1">
    <source>
        <dbReference type="SAM" id="Coils"/>
    </source>
</evidence>
<feature type="non-terminal residue" evidence="3">
    <location>
        <position position="526"/>
    </location>
</feature>
<proteinExistence type="predicted"/>
<evidence type="ECO:0000313" key="4">
    <source>
        <dbReference type="Proteomes" id="UP000237271"/>
    </source>
</evidence>
<sequence>MRDTNKRPRVASTGELKTHKKKTEGEKGPSPAKGDVKEEDIQSDRDITTEIAAIAVKNEQLQESVASLKHRFSLRGEETHQLLLGLGALNAVANELETLQKDYQERSTKNAALVQESLTQISNCSAQVNTLKRCRGLTATQLQNFRHECAQEMTRLVNRLGDLADSTCQEPDPFDGDDVSCAAVQINNNRLQVERLKEEVCEYRTQFIQGELVASVPSLKSTVSPMKQETTQRINLALAQLDELHAEMFQLKQALMQENQSYRRHLENLVSRQMAHIREVQDNETERIHEEMDEISDKRKRKRLHKTKSMAASSSSVSSVDAQLKTLENWHRALTIDIRELRREGARVRHELEKLDDTVEAAVEKAEQCKGSAKAASKAKDEAVRETQKKLQTAETRHNTELEKLNKRLGLMDKKLERYRQSSINEEFLMTQLTELQEQYENELTKVREDRDATLETQQKQLQKMERVMMKMQEEQKKQTETMERMWREENSRLSLKIKQMATRQEMYSLQQQMETMERDNHDEQG</sequence>
<dbReference type="EMBL" id="NCKW01005182">
    <property type="protein sequence ID" value="POM73327.1"/>
    <property type="molecule type" value="Genomic_DNA"/>
</dbReference>
<organism evidence="3 4">
    <name type="scientific">Phytophthora palmivora</name>
    <dbReference type="NCBI Taxonomy" id="4796"/>
    <lineage>
        <taxon>Eukaryota</taxon>
        <taxon>Sar</taxon>
        <taxon>Stramenopiles</taxon>
        <taxon>Oomycota</taxon>
        <taxon>Peronosporomycetes</taxon>
        <taxon>Peronosporales</taxon>
        <taxon>Peronosporaceae</taxon>
        <taxon>Phytophthora</taxon>
    </lineage>
</organism>
<comment type="caution">
    <text evidence="3">The sequence shown here is derived from an EMBL/GenBank/DDBJ whole genome shotgun (WGS) entry which is preliminary data.</text>
</comment>
<protein>
    <submittedName>
        <fullName evidence="3">Uncharacterized protein</fullName>
    </submittedName>
</protein>
<feature type="compositionally biased region" description="Basic and acidic residues" evidence="2">
    <location>
        <begin position="34"/>
        <end position="43"/>
    </location>
</feature>
<keyword evidence="1" id="KW-0175">Coiled coil</keyword>
<reference evidence="3 4" key="1">
    <citation type="journal article" date="2017" name="Genome Biol. Evol.">
        <title>Phytophthora megakarya and P. palmivora, closely related causal agents of cacao black pod rot, underwent increases in genome sizes and gene numbers by different mechanisms.</title>
        <authorList>
            <person name="Ali S.S."/>
            <person name="Shao J."/>
            <person name="Lary D.J."/>
            <person name="Kronmiller B."/>
            <person name="Shen D."/>
            <person name="Strem M.D."/>
            <person name="Amoako-Attah I."/>
            <person name="Akrofi A.Y."/>
            <person name="Begoude B.A."/>
            <person name="Ten Hoopen G.M."/>
            <person name="Coulibaly K."/>
            <person name="Kebe B.I."/>
            <person name="Melnick R.L."/>
            <person name="Guiltinan M.J."/>
            <person name="Tyler B.M."/>
            <person name="Meinhardt L.W."/>
            <person name="Bailey B.A."/>
        </authorList>
    </citation>
    <scope>NUCLEOTIDE SEQUENCE [LARGE SCALE GENOMIC DNA]</scope>
    <source>
        <strain evidence="4">sbr112.9</strain>
    </source>
</reference>
<name>A0A2P4Y6A7_9STRA</name>
<accession>A0A2P4Y6A7</accession>